<reference evidence="2" key="1">
    <citation type="submission" date="2022-12" db="EMBL/GenBank/DDBJ databases">
        <title>Draft genome assemblies for two species of Escallonia (Escalloniales).</title>
        <authorList>
            <person name="Chanderbali A."/>
            <person name="Dervinis C."/>
            <person name="Anghel I."/>
            <person name="Soltis D."/>
            <person name="Soltis P."/>
            <person name="Zapata F."/>
        </authorList>
    </citation>
    <scope>NUCLEOTIDE SEQUENCE</scope>
    <source>
        <strain evidence="2">UCBG64.0493</strain>
        <tissue evidence="2">Leaf</tissue>
    </source>
</reference>
<dbReference type="PANTHER" id="PTHR37193:SF1">
    <property type="entry name" value="ALPHA-1,6-MANNOSYL-GLYCOPROTEIN 2-BETA-N-ACETYLGLUCOSAMINYLTRANSFERASE"/>
    <property type="match status" value="1"/>
</dbReference>
<sequence>MDNSGSHQDMTVPPVEGVAGGGTAYGWGDASSNYPSTLRGVIDPTKVPSSDLVHVWYMPSTANVGPQDMPRPLEPISLLAAGNERESVQIAIRPKVSWGEFGIAGVVQVQCTDLCSSSGDRLVVGQALALRRVVPVLGVPDALVPLDLPVSHISLHAGETTVLWVSVDVPSSQPPGQYEGELIITSMKANAESTAQCLGKAEKHQLYRELRNCLDIVEPISGKSVDEVVERVKSATTSLRRVLLLPSFSDFFSDNGPVDMMDEDAISNLSIRLKLNITVWDFVLPTTPSLPAVIGISDTVIEDRFGVEHGSNEWYEALDQHFKWLLQYRISPYFCRWGDSMRVLTYTSPWPADNPKSDEYFSDPRLAAYAVPYSPVVPCGDTATDYLQKEVEILRTKNHWGKAYFYLWDEPLNLEQYNSIRTQASEIHAYAPDARVLTTYYCGPGDAPLASNNFEAFLKVPEFLRPHTQIYCTSEWVVGNREDLVKDIIAEIQPENGEEWWTYVCMGPSDPHPNWHLGMRGTQHRAVMWRVWKEGGTGFLYWGANCYEKATVPSGEIRFRRGLPPGDGVLFYPGEVFSSSCQPVASVRLERLLSGLQDFEYFKLYASRFGRDESVALLEKTGMYLGPERYTNEHRPIDVMRGEVYRTCQP</sequence>
<dbReference type="InterPro" id="IPR025150">
    <property type="entry name" value="GH123_cat"/>
</dbReference>
<evidence type="ECO:0000259" key="1">
    <source>
        <dbReference type="Pfam" id="PF13320"/>
    </source>
</evidence>
<dbReference type="Proteomes" id="UP001188597">
    <property type="component" value="Unassembled WGS sequence"/>
</dbReference>
<comment type="caution">
    <text evidence="2">The sequence shown here is derived from an EMBL/GenBank/DDBJ whole genome shotgun (WGS) entry which is preliminary data.</text>
</comment>
<dbReference type="PANTHER" id="PTHR37193">
    <property type="entry name" value="ALPHA-1,6-MANNOSYL-GLYCOPROTEIN 2-BETA-N-ACETYLGLUCOSAMINYLTRANSFERASE"/>
    <property type="match status" value="1"/>
</dbReference>
<accession>A0AA88VGT8</accession>
<dbReference type="EMBL" id="JAVXUP010001942">
    <property type="protein sequence ID" value="KAK3006843.1"/>
    <property type="molecule type" value="Genomic_DNA"/>
</dbReference>
<evidence type="ECO:0000313" key="3">
    <source>
        <dbReference type="Proteomes" id="UP001188597"/>
    </source>
</evidence>
<organism evidence="2 3">
    <name type="scientific">Escallonia herrerae</name>
    <dbReference type="NCBI Taxonomy" id="1293975"/>
    <lineage>
        <taxon>Eukaryota</taxon>
        <taxon>Viridiplantae</taxon>
        <taxon>Streptophyta</taxon>
        <taxon>Embryophyta</taxon>
        <taxon>Tracheophyta</taxon>
        <taxon>Spermatophyta</taxon>
        <taxon>Magnoliopsida</taxon>
        <taxon>eudicotyledons</taxon>
        <taxon>Gunneridae</taxon>
        <taxon>Pentapetalae</taxon>
        <taxon>asterids</taxon>
        <taxon>campanulids</taxon>
        <taxon>Escalloniales</taxon>
        <taxon>Escalloniaceae</taxon>
        <taxon>Escallonia</taxon>
    </lineage>
</organism>
<feature type="domain" description="Glycoside hydrolase 123 catalytic" evidence="1">
    <location>
        <begin position="382"/>
        <end position="603"/>
    </location>
</feature>
<name>A0AA88VGT8_9ASTE</name>
<evidence type="ECO:0000313" key="2">
    <source>
        <dbReference type="EMBL" id="KAK3006843.1"/>
    </source>
</evidence>
<dbReference type="Pfam" id="PF13320">
    <property type="entry name" value="GH123_cat"/>
    <property type="match status" value="1"/>
</dbReference>
<keyword evidence="3" id="KW-1185">Reference proteome</keyword>
<dbReference type="AlphaFoldDB" id="A0AA88VGT8"/>
<gene>
    <name evidence="2" type="ORF">RJ639_016576</name>
</gene>
<protein>
    <recommendedName>
        <fullName evidence="1">Glycoside hydrolase 123 catalytic domain-containing protein</fullName>
    </recommendedName>
</protein>
<proteinExistence type="predicted"/>